<evidence type="ECO:0000256" key="5">
    <source>
        <dbReference type="ARBA" id="ARBA00023235"/>
    </source>
</evidence>
<dbReference type="InterPro" id="IPR015443">
    <property type="entry name" value="Aldose_1-epimerase"/>
</dbReference>
<comment type="pathway">
    <text evidence="2">Carbohydrate metabolism; galactose metabolism.</text>
</comment>
<keyword evidence="13" id="KW-1185">Reference proteome</keyword>
<dbReference type="EMBL" id="OU895879">
    <property type="protein sequence ID" value="CAG9808621.1"/>
    <property type="molecule type" value="Genomic_DNA"/>
</dbReference>
<organism evidence="12 13">
    <name type="scientific">Chironomus riparius</name>
    <dbReference type="NCBI Taxonomy" id="315576"/>
    <lineage>
        <taxon>Eukaryota</taxon>
        <taxon>Metazoa</taxon>
        <taxon>Ecdysozoa</taxon>
        <taxon>Arthropoda</taxon>
        <taxon>Hexapoda</taxon>
        <taxon>Insecta</taxon>
        <taxon>Pterygota</taxon>
        <taxon>Neoptera</taxon>
        <taxon>Endopterygota</taxon>
        <taxon>Diptera</taxon>
        <taxon>Nematocera</taxon>
        <taxon>Chironomoidea</taxon>
        <taxon>Chironomidae</taxon>
        <taxon>Chironominae</taxon>
        <taxon>Chironomus</taxon>
    </lineage>
</organism>
<comment type="pathway">
    <text evidence="3 8">Carbohydrate metabolism; hexose metabolism.</text>
</comment>
<dbReference type="InterPro" id="IPR014718">
    <property type="entry name" value="GH-type_carb-bd"/>
</dbReference>
<protein>
    <recommendedName>
        <fullName evidence="8">Aldose 1-epimerase</fullName>
        <ecNumber evidence="8">5.1.3.3</ecNumber>
    </recommendedName>
</protein>
<dbReference type="InterPro" id="IPR011013">
    <property type="entry name" value="Gal_mutarotase_sf_dom"/>
</dbReference>
<evidence type="ECO:0000256" key="11">
    <source>
        <dbReference type="PIRSR" id="PIRSR005096-3"/>
    </source>
</evidence>
<dbReference type="GO" id="GO:0006006">
    <property type="term" value="P:glucose metabolic process"/>
    <property type="evidence" value="ECO:0007669"/>
    <property type="project" value="TreeGrafter"/>
</dbReference>
<comment type="function">
    <text evidence="7">Mutarotase that catalyzes the interconversion of beta-D-galactose and alpha-D-galactose during galactose metabolism. Beta-D-galactose is metabolized in the liver into glucose 1-phosphate, the primary metabolic fuel, by the action of four enzymes that constitute the Leloir pathway: GALM, GALK1 (galactokinase), GALT (galactose-1-phosphate uridylyltransferase) and GALE (UDP-galactose-4'-epimerase). Involved in the maintenance of the equilibrium between the beta- and alpha-anomers of galactose, therefore ensuring a sufficient supply of the alpha-anomer for GALK1. Also active on D-glucose although shows a preference for galactose over glucose.</text>
</comment>
<reference evidence="12" key="1">
    <citation type="submission" date="2022-01" db="EMBL/GenBank/DDBJ databases">
        <authorList>
            <person name="King R."/>
        </authorList>
    </citation>
    <scope>NUCLEOTIDE SEQUENCE</scope>
</reference>
<feature type="binding site" evidence="10">
    <location>
        <position position="259"/>
    </location>
    <ligand>
        <name>beta-D-galactose</name>
        <dbReference type="ChEBI" id="CHEBI:27667"/>
    </ligand>
</feature>
<dbReference type="CDD" id="cd09019">
    <property type="entry name" value="galactose_mutarotase_like"/>
    <property type="match status" value="1"/>
</dbReference>
<evidence type="ECO:0000313" key="12">
    <source>
        <dbReference type="EMBL" id="CAG9808621.1"/>
    </source>
</evidence>
<evidence type="ECO:0000256" key="10">
    <source>
        <dbReference type="PIRSR" id="PIRSR005096-2"/>
    </source>
</evidence>
<gene>
    <name evidence="12" type="ORF">CHIRRI_LOCUS11459</name>
</gene>
<evidence type="ECO:0000256" key="2">
    <source>
        <dbReference type="ARBA" id="ARBA00004947"/>
    </source>
</evidence>
<evidence type="ECO:0000256" key="6">
    <source>
        <dbReference type="ARBA" id="ARBA00023277"/>
    </source>
</evidence>
<dbReference type="GO" id="GO:0033499">
    <property type="term" value="P:galactose catabolic process via UDP-galactose, Leloir pathway"/>
    <property type="evidence" value="ECO:0007669"/>
    <property type="project" value="TreeGrafter"/>
</dbReference>
<dbReference type="Pfam" id="PF01263">
    <property type="entry name" value="Aldose_epim"/>
    <property type="match status" value="1"/>
</dbReference>
<name>A0A9N9WWE2_9DIPT</name>
<dbReference type="GO" id="GO:0004034">
    <property type="term" value="F:aldose 1-epimerase activity"/>
    <property type="evidence" value="ECO:0007669"/>
    <property type="project" value="UniProtKB-EC"/>
</dbReference>
<comment type="catalytic activity">
    <reaction evidence="8">
        <text>alpha-D-glucose = beta-D-glucose</text>
        <dbReference type="Rhea" id="RHEA:10264"/>
        <dbReference type="ChEBI" id="CHEBI:15903"/>
        <dbReference type="ChEBI" id="CHEBI:17925"/>
        <dbReference type="EC" id="5.1.3.3"/>
    </reaction>
</comment>
<dbReference type="InterPro" id="IPR008183">
    <property type="entry name" value="Aldose_1/G6P_1-epimerase"/>
</dbReference>
<comment type="similarity">
    <text evidence="4 8">Belongs to the aldose epimerase family.</text>
</comment>
<dbReference type="InterPro" id="IPR047215">
    <property type="entry name" value="Galactose_mutarotase-like"/>
</dbReference>
<feature type="binding site" evidence="11">
    <location>
        <begin position="93"/>
        <end position="94"/>
    </location>
    <ligand>
        <name>beta-D-galactose</name>
        <dbReference type="ChEBI" id="CHEBI:27667"/>
    </ligand>
</feature>
<dbReference type="EC" id="5.1.3.3" evidence="8"/>
<evidence type="ECO:0000256" key="4">
    <source>
        <dbReference type="ARBA" id="ARBA00006206"/>
    </source>
</evidence>
<dbReference type="PIRSF" id="PIRSF005096">
    <property type="entry name" value="GALM"/>
    <property type="match status" value="1"/>
</dbReference>
<dbReference type="PANTHER" id="PTHR10091">
    <property type="entry name" value="ALDOSE-1-EPIMERASE"/>
    <property type="match status" value="1"/>
</dbReference>
<dbReference type="AlphaFoldDB" id="A0A9N9WWE2"/>
<proteinExistence type="inferred from homology"/>
<keyword evidence="5 8" id="KW-0413">Isomerase</keyword>
<feature type="binding site" evidence="11">
    <location>
        <begin position="190"/>
        <end position="192"/>
    </location>
    <ligand>
        <name>beta-D-galactose</name>
        <dbReference type="ChEBI" id="CHEBI:27667"/>
    </ligand>
</feature>
<dbReference type="Proteomes" id="UP001153620">
    <property type="component" value="Chromosome 3"/>
</dbReference>
<dbReference type="Gene3D" id="2.70.98.10">
    <property type="match status" value="1"/>
</dbReference>
<comment type="catalytic activity">
    <reaction evidence="1">
        <text>alpha-D-galactose = beta-D-galactose</text>
        <dbReference type="Rhea" id="RHEA:28675"/>
        <dbReference type="ChEBI" id="CHEBI:27667"/>
        <dbReference type="ChEBI" id="CHEBI:28061"/>
        <dbReference type="EC" id="5.1.3.3"/>
    </reaction>
    <physiologicalReaction direction="right-to-left" evidence="1">
        <dbReference type="Rhea" id="RHEA:28677"/>
    </physiologicalReaction>
</comment>
<evidence type="ECO:0000313" key="13">
    <source>
        <dbReference type="Proteomes" id="UP001153620"/>
    </source>
</evidence>
<reference evidence="12" key="2">
    <citation type="submission" date="2022-10" db="EMBL/GenBank/DDBJ databases">
        <authorList>
            <consortium name="ENA_rothamsted_submissions"/>
            <consortium name="culmorum"/>
            <person name="King R."/>
        </authorList>
    </citation>
    <scope>NUCLEOTIDE SEQUENCE</scope>
</reference>
<feature type="active site" description="Proton donor" evidence="9">
    <location>
        <position position="190"/>
    </location>
</feature>
<accession>A0A9N9WWE2</accession>
<dbReference type="GO" id="GO:0030246">
    <property type="term" value="F:carbohydrate binding"/>
    <property type="evidence" value="ECO:0007669"/>
    <property type="project" value="InterPro"/>
</dbReference>
<evidence type="ECO:0000256" key="7">
    <source>
        <dbReference type="ARBA" id="ARBA00045743"/>
    </source>
</evidence>
<feature type="active site" description="Proton acceptor" evidence="9">
    <location>
        <position position="343"/>
    </location>
</feature>
<sequence length="381" mass="42029">MTMENVKLSVDSFGSVKDLVTNEDKEVKRFTWTNEKNHVSVQIISYGAMITSCKLPSKTGEIVDIALGFDSIEGYLKDNNSAYIGSLMGRVANRIGNGEFELNGVKYNLAKNFLGKHNLHGGLNGFDKFNWDSYVDGNVVYLTHVSPDMYEGFPGTLLVTAACSLSDDNSFTMKLTAVSSKPTPINLSNHSYFNLAGHDAGFIELYKHKLTINADKVLKIDTEQIPTGDFLDVGGSEFDFRVPQELGDAIKKTSNNGYDNNFCITSGSSQSLAFVARVLHEKSGRFMEVYSDQPSVLFYTSNNLPNPCNNINPSLSEDTCEEGSSVVGKNGAQYKKHGGFCLETQKYADAVHHENFPSIILVPGKVYEHETVYKFGIYEGN</sequence>
<dbReference type="PANTHER" id="PTHR10091:SF0">
    <property type="entry name" value="GALACTOSE MUTAROTASE"/>
    <property type="match status" value="1"/>
</dbReference>
<keyword evidence="6 8" id="KW-0119">Carbohydrate metabolism</keyword>
<dbReference type="SUPFAM" id="SSF74650">
    <property type="entry name" value="Galactose mutarotase-like"/>
    <property type="match status" value="1"/>
</dbReference>
<evidence type="ECO:0000256" key="1">
    <source>
        <dbReference type="ARBA" id="ARBA00001712"/>
    </source>
</evidence>
<evidence type="ECO:0000256" key="3">
    <source>
        <dbReference type="ARBA" id="ARBA00005028"/>
    </source>
</evidence>
<evidence type="ECO:0000256" key="8">
    <source>
        <dbReference type="PIRNR" id="PIRNR005096"/>
    </source>
</evidence>
<evidence type="ECO:0000256" key="9">
    <source>
        <dbReference type="PIRSR" id="PIRSR005096-1"/>
    </source>
</evidence>
<dbReference type="OrthoDB" id="274691at2759"/>